<name>C3XUU3_BRAFL</name>
<feature type="domain" description="Mutator-like transposase" evidence="2">
    <location>
        <begin position="36"/>
        <end position="136"/>
    </location>
</feature>
<sequence length="278" mass="31548">MRRTVRCQDKPTHGAREGGRSRDSPAVLLLRCLQRGVPTQGKILAADLRNKLFAFCLWHKSCSKDPPPPLTTANISQDAPIGNEEAGGINIAEDLLSGETKTSLSHLTTDGDDKTAGGVMKVMADKAGLRTKPLMDRVNLNKSIRGMPAKNKVKYRFAVEVARRLDAQGPRTRRRVEMERAIERAMEAFPSCYGGPTVRALQLMMKRQRYKRAYYKEEGTKTRARMNVVKNLNAYDETRENRARTNLRRRVQGKEDEDQRGGEFHRPHRSHVQPTRRN</sequence>
<dbReference type="InterPro" id="IPR049012">
    <property type="entry name" value="Mutator_transp_dom"/>
</dbReference>
<reference evidence="3" key="1">
    <citation type="journal article" date="2008" name="Nature">
        <title>The amphioxus genome and the evolution of the chordate karyotype.</title>
        <authorList>
            <consortium name="US DOE Joint Genome Institute (JGI-PGF)"/>
            <person name="Putnam N.H."/>
            <person name="Butts T."/>
            <person name="Ferrier D.E.K."/>
            <person name="Furlong R.F."/>
            <person name="Hellsten U."/>
            <person name="Kawashima T."/>
            <person name="Robinson-Rechavi M."/>
            <person name="Shoguchi E."/>
            <person name="Terry A."/>
            <person name="Yu J.-K."/>
            <person name="Benito-Gutierrez E.L."/>
            <person name="Dubchak I."/>
            <person name="Garcia-Fernandez J."/>
            <person name="Gibson-Brown J.J."/>
            <person name="Grigoriev I.V."/>
            <person name="Horton A.C."/>
            <person name="de Jong P.J."/>
            <person name="Jurka J."/>
            <person name="Kapitonov V.V."/>
            <person name="Kohara Y."/>
            <person name="Kuroki Y."/>
            <person name="Lindquist E."/>
            <person name="Lucas S."/>
            <person name="Osoegawa K."/>
            <person name="Pennacchio L.A."/>
            <person name="Salamov A.A."/>
            <person name="Satou Y."/>
            <person name="Sauka-Spengler T."/>
            <person name="Schmutz J."/>
            <person name="Shin-I T."/>
            <person name="Toyoda A."/>
            <person name="Bronner-Fraser M."/>
            <person name="Fujiyama A."/>
            <person name="Holland L.Z."/>
            <person name="Holland P.W.H."/>
            <person name="Satoh N."/>
            <person name="Rokhsar D.S."/>
        </authorList>
    </citation>
    <scope>NUCLEOTIDE SEQUENCE [LARGE SCALE GENOMIC DNA]</scope>
    <source>
        <strain evidence="3">S238N-H82</strain>
        <tissue evidence="3">Testes</tissue>
    </source>
</reference>
<feature type="region of interest" description="Disordered" evidence="1">
    <location>
        <begin position="1"/>
        <end position="21"/>
    </location>
</feature>
<evidence type="ECO:0000313" key="3">
    <source>
        <dbReference type="EMBL" id="EEN68168.1"/>
    </source>
</evidence>
<evidence type="ECO:0000256" key="1">
    <source>
        <dbReference type="SAM" id="MobiDB-lite"/>
    </source>
</evidence>
<feature type="compositionally biased region" description="Basic residues" evidence="1">
    <location>
        <begin position="266"/>
        <end position="278"/>
    </location>
</feature>
<feature type="compositionally biased region" description="Basic and acidic residues" evidence="1">
    <location>
        <begin position="252"/>
        <end position="265"/>
    </location>
</feature>
<evidence type="ECO:0000259" key="2">
    <source>
        <dbReference type="Pfam" id="PF20700"/>
    </source>
</evidence>
<organism>
    <name type="scientific">Branchiostoma floridae</name>
    <name type="common">Florida lancelet</name>
    <name type="synonym">Amphioxus</name>
    <dbReference type="NCBI Taxonomy" id="7739"/>
    <lineage>
        <taxon>Eukaryota</taxon>
        <taxon>Metazoa</taxon>
        <taxon>Chordata</taxon>
        <taxon>Cephalochordata</taxon>
        <taxon>Leptocardii</taxon>
        <taxon>Amphioxiformes</taxon>
        <taxon>Branchiostomatidae</taxon>
        <taxon>Branchiostoma</taxon>
    </lineage>
</organism>
<dbReference type="Pfam" id="PF20700">
    <property type="entry name" value="Mutator"/>
    <property type="match status" value="1"/>
</dbReference>
<protein>
    <recommendedName>
        <fullName evidence="2">Mutator-like transposase domain-containing protein</fullName>
    </recommendedName>
</protein>
<dbReference type="InParanoid" id="C3XUU3"/>
<gene>
    <name evidence="3" type="ORF">BRAFLDRAFT_88898</name>
</gene>
<accession>C3XUU3</accession>
<dbReference type="AlphaFoldDB" id="C3XUU3"/>
<dbReference type="EMBL" id="GG666467">
    <property type="protein sequence ID" value="EEN68168.1"/>
    <property type="molecule type" value="Genomic_DNA"/>
</dbReference>
<feature type="region of interest" description="Disordered" evidence="1">
    <location>
        <begin position="235"/>
        <end position="278"/>
    </location>
</feature>
<proteinExistence type="predicted"/>